<reference evidence="2 3" key="1">
    <citation type="submission" date="2019-06" db="EMBL/GenBank/DDBJ databases">
        <title>Metagenome assembled Genome of Spiribacter salinus SL48-SHIP from the microbial mat of Salt Lake 48 (Novosibirsk region, Russia).</title>
        <authorList>
            <person name="Shipova A."/>
            <person name="Rozanov A.S."/>
            <person name="Bryanskaya A.V."/>
            <person name="Peltek S.E."/>
        </authorList>
    </citation>
    <scope>NUCLEOTIDE SEQUENCE [LARGE SCALE GENOMIC DNA]</scope>
    <source>
        <strain evidence="2">SL48-SHIP-2</strain>
    </source>
</reference>
<evidence type="ECO:0000313" key="2">
    <source>
        <dbReference type="EMBL" id="TQE93739.1"/>
    </source>
</evidence>
<dbReference type="Proteomes" id="UP000315400">
    <property type="component" value="Unassembled WGS sequence"/>
</dbReference>
<sequence>MAVAPSADVQATYRPYAPAELTKEQAAEWNAIVDRMPADWFPKETHGLLAQYCRHVVAARHVSQLIEQHEQAGEFDIDHYDKLLKMQEREGRAASSLATRMRLTQQATYSGEKSKGKNQKVTKPWES</sequence>
<dbReference type="EMBL" id="VIFK01000455">
    <property type="protein sequence ID" value="TQE93739.1"/>
    <property type="molecule type" value="Genomic_DNA"/>
</dbReference>
<organism evidence="2 3">
    <name type="scientific">Spiribacter salinus</name>
    <dbReference type="NCBI Taxonomy" id="1335746"/>
    <lineage>
        <taxon>Bacteria</taxon>
        <taxon>Pseudomonadati</taxon>
        <taxon>Pseudomonadota</taxon>
        <taxon>Gammaproteobacteria</taxon>
        <taxon>Chromatiales</taxon>
        <taxon>Ectothiorhodospiraceae</taxon>
        <taxon>Spiribacter</taxon>
    </lineage>
</organism>
<gene>
    <name evidence="2" type="ORF">FKY71_18045</name>
</gene>
<dbReference type="AlphaFoldDB" id="A0A540VAF4"/>
<evidence type="ECO:0000313" key="3">
    <source>
        <dbReference type="Proteomes" id="UP000315400"/>
    </source>
</evidence>
<accession>A0A540VAF4</accession>
<feature type="region of interest" description="Disordered" evidence="1">
    <location>
        <begin position="94"/>
        <end position="127"/>
    </location>
</feature>
<name>A0A540VAF4_9GAMM</name>
<evidence type="ECO:0000256" key="1">
    <source>
        <dbReference type="SAM" id="MobiDB-lite"/>
    </source>
</evidence>
<proteinExistence type="predicted"/>
<evidence type="ECO:0008006" key="4">
    <source>
        <dbReference type="Google" id="ProtNLM"/>
    </source>
</evidence>
<protein>
    <recommendedName>
        <fullName evidence="4">Phage terminase small subunit P27 family</fullName>
    </recommendedName>
</protein>
<feature type="compositionally biased region" description="Polar residues" evidence="1">
    <location>
        <begin position="96"/>
        <end position="111"/>
    </location>
</feature>
<comment type="caution">
    <text evidence="2">The sequence shown here is derived from an EMBL/GenBank/DDBJ whole genome shotgun (WGS) entry which is preliminary data.</text>
</comment>